<dbReference type="EMBL" id="JH126399">
    <property type="protein sequence ID" value="EGX96594.1"/>
    <property type="molecule type" value="Genomic_DNA"/>
</dbReference>
<evidence type="ECO:0000256" key="5">
    <source>
        <dbReference type="ARBA" id="ARBA00022491"/>
    </source>
</evidence>
<keyword evidence="11" id="KW-1185">Reference proteome</keyword>
<dbReference type="GO" id="GO:0005737">
    <property type="term" value="C:cytoplasm"/>
    <property type="evidence" value="ECO:0007669"/>
    <property type="project" value="UniProtKB-SubCell"/>
</dbReference>
<protein>
    <submittedName>
        <fullName evidence="10">Cyclin-dependent kinase</fullName>
    </submittedName>
</protein>
<dbReference type="PANTHER" id="PTHR40468:SF1">
    <property type="entry name" value="TOPOISOMERASE I DAMAGE AFFECTED PROTEIN 11"/>
    <property type="match status" value="1"/>
</dbReference>
<keyword evidence="4" id="KW-0963">Cytoplasm</keyword>
<dbReference type="HOGENOM" id="CLU_501531_0_0_1"/>
<keyword evidence="8" id="KW-0539">Nucleus</keyword>
<keyword evidence="10" id="KW-0418">Kinase</keyword>
<dbReference type="InterPro" id="IPR013734">
    <property type="entry name" value="TF_Nrm1/Whi5"/>
</dbReference>
<feature type="compositionally biased region" description="Basic and acidic residues" evidence="9">
    <location>
        <begin position="31"/>
        <end position="46"/>
    </location>
</feature>
<feature type="region of interest" description="Disordered" evidence="9">
    <location>
        <begin position="454"/>
        <end position="476"/>
    </location>
</feature>
<gene>
    <name evidence="10" type="ORF">CCM_01252</name>
</gene>
<accession>G3J423</accession>
<evidence type="ECO:0000256" key="6">
    <source>
        <dbReference type="ARBA" id="ARBA00023015"/>
    </source>
</evidence>
<dbReference type="InParanoid" id="G3J423"/>
<keyword evidence="5" id="KW-0678">Repressor</keyword>
<keyword evidence="10" id="KW-0808">Transferase</keyword>
<organism evidence="10 11">
    <name type="scientific">Cordyceps militaris (strain CM01)</name>
    <name type="common">Caterpillar fungus</name>
    <dbReference type="NCBI Taxonomy" id="983644"/>
    <lineage>
        <taxon>Eukaryota</taxon>
        <taxon>Fungi</taxon>
        <taxon>Dikarya</taxon>
        <taxon>Ascomycota</taxon>
        <taxon>Pezizomycotina</taxon>
        <taxon>Sordariomycetes</taxon>
        <taxon>Hypocreomycetidae</taxon>
        <taxon>Hypocreales</taxon>
        <taxon>Cordycipitaceae</taxon>
        <taxon>Cordyceps</taxon>
    </lineage>
</organism>
<evidence type="ECO:0000256" key="1">
    <source>
        <dbReference type="ARBA" id="ARBA00004123"/>
    </source>
</evidence>
<evidence type="ECO:0000256" key="8">
    <source>
        <dbReference type="ARBA" id="ARBA00023242"/>
    </source>
</evidence>
<dbReference type="Pfam" id="PF08528">
    <property type="entry name" value="Whi5"/>
    <property type="match status" value="1"/>
</dbReference>
<feature type="compositionally biased region" description="Polar residues" evidence="9">
    <location>
        <begin position="400"/>
        <end position="409"/>
    </location>
</feature>
<evidence type="ECO:0000256" key="9">
    <source>
        <dbReference type="SAM" id="MobiDB-lite"/>
    </source>
</evidence>
<dbReference type="eggNOG" id="ENOG502RZ4H">
    <property type="taxonomic scope" value="Eukaryota"/>
</dbReference>
<dbReference type="PANTHER" id="PTHR40468">
    <property type="entry name" value="YALI0A15257P"/>
    <property type="match status" value="1"/>
</dbReference>
<dbReference type="OrthoDB" id="2163387at2759"/>
<evidence type="ECO:0000313" key="11">
    <source>
        <dbReference type="Proteomes" id="UP000001610"/>
    </source>
</evidence>
<comment type="similarity">
    <text evidence="3">Belongs to the WHI5/NRM1 family.</text>
</comment>
<evidence type="ECO:0000256" key="4">
    <source>
        <dbReference type="ARBA" id="ARBA00022490"/>
    </source>
</evidence>
<comment type="subcellular location">
    <subcellularLocation>
        <location evidence="2">Cytoplasm</location>
    </subcellularLocation>
    <subcellularLocation>
        <location evidence="1">Nucleus</location>
    </subcellularLocation>
</comment>
<reference evidence="10 11" key="1">
    <citation type="journal article" date="2011" name="Genome Biol.">
        <title>Genome sequence of the insect pathogenic fungus Cordyceps militaris, a valued traditional Chinese medicine.</title>
        <authorList>
            <person name="Zheng P."/>
            <person name="Xia Y."/>
            <person name="Xiao G."/>
            <person name="Xiong C."/>
            <person name="Hu X."/>
            <person name="Zhang S."/>
            <person name="Zheng H."/>
            <person name="Huang Y."/>
            <person name="Zhou Y."/>
            <person name="Wang S."/>
            <person name="Zhao G.P."/>
            <person name="Liu X."/>
            <person name="St Leger R.J."/>
            <person name="Wang C."/>
        </authorList>
    </citation>
    <scope>NUCLEOTIDE SEQUENCE [LARGE SCALE GENOMIC DNA]</scope>
    <source>
        <strain evidence="10 11">CM01</strain>
    </source>
</reference>
<dbReference type="Proteomes" id="UP000001610">
    <property type="component" value="Unassembled WGS sequence"/>
</dbReference>
<dbReference type="OMA" id="KTQRGWE"/>
<feature type="region of interest" description="Disordered" evidence="9">
    <location>
        <begin position="510"/>
        <end position="543"/>
    </location>
</feature>
<proteinExistence type="inferred from homology"/>
<name>G3J423_CORMM</name>
<dbReference type="AlphaFoldDB" id="G3J423"/>
<evidence type="ECO:0000256" key="3">
    <source>
        <dbReference type="ARBA" id="ARBA00006922"/>
    </source>
</evidence>
<keyword evidence="6" id="KW-0805">Transcription regulation</keyword>
<sequence length="543" mass="59633">MVLNRNVFAEKPGNRAAQPCQLFVGRGIGAPERDSEGLIERQRQQETSHPQTPIPTSGHRRRADGEQAEAEVRVAAQGVTTAYCNTERIGYWMVPCMAALDSPGRTKQDAQAYGTCGKGAAVLKFYMYLARPATEATVVTTSTPPSLTRPGQAAPLLPFLSLPPDRPHPNHRPQNLVNNSLSALATISEYTIMSSPWKKQPEEVVDSVLKRAEVSKIARRLQNRLALAQFKTKHGWEDLTLDTIEPKMEEEIRRKKLYEGDVLSDSSSSTSELPYPNKALMSSPLKAPIFSDAIGSSNGSSGHRKRTYIASFDNVSSSPSKRFRASPTLHKSFQGYSSWKDAHQLAQSSPIKPRRQQHFTTSAGPDVSFFRQRRMPNELASPNFAAASDDDEDLLPAHSFNLNNLRSSPPRTPPMQNRALPNKRRGHSSPAANGKTGEEGADLLLYLAASPSPAVKAGRGRMERLTTPPPKSNKLDLPSSMMMTPGGGNLFPNTPSQNFDFADFVNITPSPAQKQWRTPGPTSTSRTPMSIARRRLTFDDPIA</sequence>
<feature type="region of interest" description="Disordered" evidence="9">
    <location>
        <begin position="31"/>
        <end position="66"/>
    </location>
</feature>
<feature type="compositionally biased region" description="Low complexity" evidence="9">
    <location>
        <begin position="517"/>
        <end position="528"/>
    </location>
</feature>
<dbReference type="STRING" id="983644.G3J423"/>
<evidence type="ECO:0000256" key="7">
    <source>
        <dbReference type="ARBA" id="ARBA00023163"/>
    </source>
</evidence>
<keyword evidence="7" id="KW-0804">Transcription</keyword>
<dbReference type="KEGG" id="cmt:CCM_01252"/>
<feature type="region of interest" description="Disordered" evidence="9">
    <location>
        <begin position="395"/>
        <end position="437"/>
    </location>
</feature>
<dbReference type="GO" id="GO:0005634">
    <property type="term" value="C:nucleus"/>
    <property type="evidence" value="ECO:0007669"/>
    <property type="project" value="UniProtKB-SubCell"/>
</dbReference>
<dbReference type="GO" id="GO:0016301">
    <property type="term" value="F:kinase activity"/>
    <property type="evidence" value="ECO:0007669"/>
    <property type="project" value="UniProtKB-KW"/>
</dbReference>
<dbReference type="RefSeq" id="XP_006666471.1">
    <property type="nucleotide sequence ID" value="XM_006666408.1"/>
</dbReference>
<evidence type="ECO:0000313" key="10">
    <source>
        <dbReference type="EMBL" id="EGX96594.1"/>
    </source>
</evidence>
<evidence type="ECO:0000256" key="2">
    <source>
        <dbReference type="ARBA" id="ARBA00004496"/>
    </source>
</evidence>
<dbReference type="VEuPathDB" id="FungiDB:CCM_01252"/>
<dbReference type="GeneID" id="18163283"/>